<feature type="compositionally biased region" description="Polar residues" evidence="5">
    <location>
        <begin position="267"/>
        <end position="282"/>
    </location>
</feature>
<evidence type="ECO:0000256" key="5">
    <source>
        <dbReference type="SAM" id="MobiDB-lite"/>
    </source>
</evidence>
<evidence type="ECO:0000259" key="7">
    <source>
        <dbReference type="Pfam" id="PF01284"/>
    </source>
</evidence>
<feature type="transmembrane region" description="Helical" evidence="6">
    <location>
        <begin position="149"/>
        <end position="171"/>
    </location>
</feature>
<proteinExistence type="predicted"/>
<sequence>MAYIVEKLQAIPAIFTVRIAQLLCNLIILGLTAWLVANYYYPIFGFILFLTVATFLGLLYQCITPQILPRLHNPIAVLVIECLSILLWFCGFIAVTVEYFDYVRCEESNSDSSDSSSSSSSSSKLLSRDSTKHHTASCSSINSHTKAVIWFSLFQLLLLFITTVSVVRLFISYRREGVETQASGGRSVPGASFFSLDAIKTKLFGRRRMQRSGATMLAEEEDDAFNASDYDSRVDGGAGSYSVYNTGGRINNPYSAPTANPFEPSGGAQQYEMSDYRSSSANPYDDDSDYEHVAHPPPPSYATDLR</sequence>
<dbReference type="InterPro" id="IPR008253">
    <property type="entry name" value="Marvel"/>
</dbReference>
<feature type="transmembrane region" description="Helical" evidence="6">
    <location>
        <begin position="43"/>
        <end position="63"/>
    </location>
</feature>
<name>A0ABR1FEM7_9ASCO</name>
<comment type="caution">
    <text evidence="8">The sequence shown here is derived from an EMBL/GenBank/DDBJ whole genome shotgun (WGS) entry which is preliminary data.</text>
</comment>
<dbReference type="PANTHER" id="PTHR37451">
    <property type="entry name" value="MARVEL DOMAIN"/>
    <property type="match status" value="1"/>
</dbReference>
<feature type="domain" description="MARVEL" evidence="7">
    <location>
        <begin position="16"/>
        <end position="164"/>
    </location>
</feature>
<dbReference type="RefSeq" id="XP_064771318.1">
    <property type="nucleotide sequence ID" value="XM_064913966.1"/>
</dbReference>
<feature type="compositionally biased region" description="Low complexity" evidence="5">
    <location>
        <begin position="110"/>
        <end position="125"/>
    </location>
</feature>
<keyword evidence="3 6" id="KW-1133">Transmembrane helix</keyword>
<feature type="region of interest" description="Disordered" evidence="5">
    <location>
        <begin position="107"/>
        <end position="126"/>
    </location>
</feature>
<keyword evidence="9" id="KW-1185">Reference proteome</keyword>
<dbReference type="GeneID" id="90039478"/>
<dbReference type="Pfam" id="PF01284">
    <property type="entry name" value="MARVEL"/>
    <property type="match status" value="1"/>
</dbReference>
<feature type="region of interest" description="Disordered" evidence="5">
    <location>
        <begin position="252"/>
        <end position="306"/>
    </location>
</feature>
<feature type="transmembrane region" description="Helical" evidence="6">
    <location>
        <begin position="75"/>
        <end position="97"/>
    </location>
</feature>
<dbReference type="PANTHER" id="PTHR37451:SF1">
    <property type="entry name" value="MARVEL DOMAIN-CONTAINING PROTEIN"/>
    <property type="match status" value="1"/>
</dbReference>
<evidence type="ECO:0000256" key="4">
    <source>
        <dbReference type="ARBA" id="ARBA00023136"/>
    </source>
</evidence>
<keyword evidence="4 6" id="KW-0472">Membrane</keyword>
<reference evidence="8 9" key="1">
    <citation type="submission" date="2024-03" db="EMBL/GenBank/DDBJ databases">
        <title>Genome-scale model development and genomic sequencing of the oleaginous clade Lipomyces.</title>
        <authorList>
            <consortium name="Lawrence Berkeley National Laboratory"/>
            <person name="Czajka J.J."/>
            <person name="Han Y."/>
            <person name="Kim J."/>
            <person name="Mondo S.J."/>
            <person name="Hofstad B.A."/>
            <person name="Robles A."/>
            <person name="Haridas S."/>
            <person name="Riley R."/>
            <person name="LaButti K."/>
            <person name="Pangilinan J."/>
            <person name="Andreopoulos W."/>
            <person name="Lipzen A."/>
            <person name="Yan J."/>
            <person name="Wang M."/>
            <person name="Ng V."/>
            <person name="Grigoriev I.V."/>
            <person name="Spatafora J.W."/>
            <person name="Magnuson J.K."/>
            <person name="Baker S.E."/>
            <person name="Pomraning K.R."/>
        </authorList>
    </citation>
    <scope>NUCLEOTIDE SEQUENCE [LARGE SCALE GENOMIC DNA]</scope>
    <source>
        <strain evidence="8 9">Phaff 52-87</strain>
    </source>
</reference>
<evidence type="ECO:0000256" key="3">
    <source>
        <dbReference type="ARBA" id="ARBA00022989"/>
    </source>
</evidence>
<dbReference type="EMBL" id="JBBJBU010000001">
    <property type="protein sequence ID" value="KAK7208285.1"/>
    <property type="molecule type" value="Genomic_DNA"/>
</dbReference>
<dbReference type="Proteomes" id="UP001498771">
    <property type="component" value="Unassembled WGS sequence"/>
</dbReference>
<evidence type="ECO:0000313" key="8">
    <source>
        <dbReference type="EMBL" id="KAK7208285.1"/>
    </source>
</evidence>
<protein>
    <recommendedName>
        <fullName evidence="7">MARVEL domain-containing protein</fullName>
    </recommendedName>
</protein>
<evidence type="ECO:0000256" key="2">
    <source>
        <dbReference type="ARBA" id="ARBA00022692"/>
    </source>
</evidence>
<comment type="subcellular location">
    <subcellularLocation>
        <location evidence="1">Membrane</location>
        <topology evidence="1">Multi-pass membrane protein</topology>
    </subcellularLocation>
</comment>
<evidence type="ECO:0000256" key="1">
    <source>
        <dbReference type="ARBA" id="ARBA00004141"/>
    </source>
</evidence>
<evidence type="ECO:0000313" key="9">
    <source>
        <dbReference type="Proteomes" id="UP001498771"/>
    </source>
</evidence>
<feature type="transmembrane region" description="Helical" evidence="6">
    <location>
        <begin position="12"/>
        <end position="37"/>
    </location>
</feature>
<organism evidence="8 9">
    <name type="scientific">Myxozyma melibiosi</name>
    <dbReference type="NCBI Taxonomy" id="54550"/>
    <lineage>
        <taxon>Eukaryota</taxon>
        <taxon>Fungi</taxon>
        <taxon>Dikarya</taxon>
        <taxon>Ascomycota</taxon>
        <taxon>Saccharomycotina</taxon>
        <taxon>Lipomycetes</taxon>
        <taxon>Lipomycetales</taxon>
        <taxon>Lipomycetaceae</taxon>
        <taxon>Myxozyma</taxon>
    </lineage>
</organism>
<evidence type="ECO:0000256" key="6">
    <source>
        <dbReference type="SAM" id="Phobius"/>
    </source>
</evidence>
<accession>A0ABR1FEM7</accession>
<keyword evidence="2 6" id="KW-0812">Transmembrane</keyword>
<gene>
    <name evidence="8" type="ORF">BZA70DRAFT_287597</name>
</gene>